<evidence type="ECO:0000256" key="6">
    <source>
        <dbReference type="SAM" id="Phobius"/>
    </source>
</evidence>
<comment type="subcellular location">
    <subcellularLocation>
        <location evidence="1">Membrane</location>
        <topology evidence="1">Multi-pass membrane protein</topology>
    </subcellularLocation>
</comment>
<dbReference type="Proteomes" id="UP000676246">
    <property type="component" value="Unassembled WGS sequence"/>
</dbReference>
<evidence type="ECO:0000256" key="3">
    <source>
        <dbReference type="ARBA" id="ARBA00022989"/>
    </source>
</evidence>
<keyword evidence="2 6" id="KW-0812">Transmembrane</keyword>
<dbReference type="InterPro" id="IPR010432">
    <property type="entry name" value="RDD"/>
</dbReference>
<evidence type="ECO:0000256" key="2">
    <source>
        <dbReference type="ARBA" id="ARBA00022692"/>
    </source>
</evidence>
<accession>A0A941BF03</accession>
<evidence type="ECO:0000256" key="5">
    <source>
        <dbReference type="SAM" id="MobiDB-lite"/>
    </source>
</evidence>
<dbReference type="AlphaFoldDB" id="A0A941BF03"/>
<evidence type="ECO:0000256" key="4">
    <source>
        <dbReference type="ARBA" id="ARBA00023136"/>
    </source>
</evidence>
<name>A0A941BF03_9BURK</name>
<dbReference type="EMBL" id="JAGQDD010000004">
    <property type="protein sequence ID" value="MBQ0930542.1"/>
    <property type="molecule type" value="Genomic_DNA"/>
</dbReference>
<feature type="transmembrane region" description="Helical" evidence="6">
    <location>
        <begin position="20"/>
        <end position="40"/>
    </location>
</feature>
<evidence type="ECO:0000259" key="7">
    <source>
        <dbReference type="Pfam" id="PF06271"/>
    </source>
</evidence>
<feature type="transmembrane region" description="Helical" evidence="6">
    <location>
        <begin position="52"/>
        <end position="70"/>
    </location>
</feature>
<keyword evidence="3 6" id="KW-1133">Transmembrane helix</keyword>
<feature type="region of interest" description="Disordered" evidence="5">
    <location>
        <begin position="169"/>
        <end position="195"/>
    </location>
</feature>
<feature type="transmembrane region" description="Helical" evidence="6">
    <location>
        <begin position="91"/>
        <end position="110"/>
    </location>
</feature>
<comment type="caution">
    <text evidence="8">The sequence shown here is derived from an EMBL/GenBank/DDBJ whole genome shotgun (WGS) entry which is preliminary data.</text>
</comment>
<proteinExistence type="predicted"/>
<reference evidence="8 9" key="1">
    <citation type="submission" date="2021-04" db="EMBL/GenBank/DDBJ databases">
        <title>The genome sequence of Ideonella sp. 3Y2.</title>
        <authorList>
            <person name="Liu Y."/>
        </authorList>
    </citation>
    <scope>NUCLEOTIDE SEQUENCE [LARGE SCALE GENOMIC DNA]</scope>
    <source>
        <strain evidence="8 9">3Y2</strain>
    </source>
</reference>
<evidence type="ECO:0000313" key="8">
    <source>
        <dbReference type="EMBL" id="MBQ0930542.1"/>
    </source>
</evidence>
<dbReference type="GO" id="GO:0016020">
    <property type="term" value="C:membrane"/>
    <property type="evidence" value="ECO:0007669"/>
    <property type="project" value="UniProtKB-SubCell"/>
</dbReference>
<organism evidence="8 9">
    <name type="scientific">Ideonella alba</name>
    <dbReference type="NCBI Taxonomy" id="2824118"/>
    <lineage>
        <taxon>Bacteria</taxon>
        <taxon>Pseudomonadati</taxon>
        <taxon>Pseudomonadota</taxon>
        <taxon>Betaproteobacteria</taxon>
        <taxon>Burkholderiales</taxon>
        <taxon>Sphaerotilaceae</taxon>
        <taxon>Ideonella</taxon>
    </lineage>
</organism>
<dbReference type="Pfam" id="PF06271">
    <property type="entry name" value="RDD"/>
    <property type="match status" value="1"/>
</dbReference>
<evidence type="ECO:0000256" key="1">
    <source>
        <dbReference type="ARBA" id="ARBA00004141"/>
    </source>
</evidence>
<feature type="compositionally biased region" description="Basic and acidic residues" evidence="5">
    <location>
        <begin position="181"/>
        <end position="195"/>
    </location>
</feature>
<protein>
    <submittedName>
        <fullName evidence="8">RDD family protein</fullName>
    </submittedName>
</protein>
<feature type="transmembrane region" description="Helical" evidence="6">
    <location>
        <begin position="122"/>
        <end position="143"/>
    </location>
</feature>
<feature type="domain" description="RDD" evidence="7">
    <location>
        <begin position="11"/>
        <end position="157"/>
    </location>
</feature>
<dbReference type="RefSeq" id="WP_210853375.1">
    <property type="nucleotide sequence ID" value="NZ_JAGQDD010000004.1"/>
</dbReference>
<keyword evidence="9" id="KW-1185">Reference proteome</keyword>
<keyword evidence="4 6" id="KW-0472">Membrane</keyword>
<sequence>MPATDPHAHLAGSQARTLAYAFDLCASALGLFPASYVAYLNESPHTPGVTEFAVLFLAYHAYFLGLREGVTPGKRVMNLAVLSRHGQALGPVQGLWRAVLLSLPWLLIAAGDHPALQQGMSLTIWAGLPTAGTAWLLLDLVLIDSLRDRRSLTDRLAATLVVRLPPPEPHRAPAIPMYSARDAEFGDPPRRPPER</sequence>
<evidence type="ECO:0000313" key="9">
    <source>
        <dbReference type="Proteomes" id="UP000676246"/>
    </source>
</evidence>
<gene>
    <name evidence="8" type="ORF">KAK03_08580</name>
</gene>